<dbReference type="PRINTS" id="PR01721">
    <property type="entry name" value="FRACTALKINE"/>
</dbReference>
<dbReference type="GO" id="GO:0048245">
    <property type="term" value="P:eosinophil chemotaxis"/>
    <property type="evidence" value="ECO:0000318"/>
    <property type="project" value="GO_Central"/>
</dbReference>
<dbReference type="GO" id="GO:0005615">
    <property type="term" value="C:extracellular space"/>
    <property type="evidence" value="ECO:0000318"/>
    <property type="project" value="GO_Central"/>
</dbReference>
<dbReference type="InterPro" id="IPR036048">
    <property type="entry name" value="Interleukin_8-like_sf"/>
</dbReference>
<dbReference type="GO" id="GO:0006954">
    <property type="term" value="P:inflammatory response"/>
    <property type="evidence" value="ECO:0000318"/>
    <property type="project" value="GO_Central"/>
</dbReference>
<dbReference type="Ensembl" id="ENSECAT00000053732.2">
    <property type="protein sequence ID" value="ENSECAP00000037564.2"/>
    <property type="gene ID" value="ENSECAG00000031387.2"/>
</dbReference>
<dbReference type="AlphaFoldDB" id="A0A3Q2HRG0"/>
<dbReference type="GeneTree" id="ENSGT01130000278316"/>
<dbReference type="SUPFAM" id="SSF54117">
    <property type="entry name" value="Interleukin 8-like chemokines"/>
    <property type="match status" value="1"/>
</dbReference>
<feature type="transmembrane region" description="Helical" evidence="10">
    <location>
        <begin position="512"/>
        <end position="532"/>
    </location>
</feature>
<dbReference type="GO" id="GO:0061844">
    <property type="term" value="P:antimicrobial humoral immune response mediated by antimicrobial peptide"/>
    <property type="evidence" value="ECO:0000318"/>
    <property type="project" value="GO_Central"/>
</dbReference>
<evidence type="ECO:0000313" key="12">
    <source>
        <dbReference type="Ensembl" id="ENSECAP00000037564.2"/>
    </source>
</evidence>
<dbReference type="FunFam" id="2.40.50.40:FF:000012">
    <property type="entry name" value="C-C motif chemokine"/>
    <property type="match status" value="1"/>
</dbReference>
<keyword evidence="4" id="KW-0202">Cytokine</keyword>
<keyword evidence="10" id="KW-0812">Transmembrane</keyword>
<name>A0A3Q2HRG0_HORSE</name>
<dbReference type="InterPro" id="IPR001811">
    <property type="entry name" value="Chemokine_IL8-like_dom"/>
</dbReference>
<keyword evidence="3" id="KW-0145">Chemotaxis</keyword>
<keyword evidence="10" id="KW-0472">Membrane</keyword>
<evidence type="ECO:0000256" key="7">
    <source>
        <dbReference type="ARBA" id="ARBA00023157"/>
    </source>
</evidence>
<sequence length="567" mass="59979">MEGEEGSPLDPSKPGPASRALLVCGAILSRRTSPGALMQSQPHLCSLATSEASLLFPPPLCLRGRAGGGGSLEPIIEKGRSGGRRSGIGIAELQQTQQTGCLPWHRLDPRLPATMAPGSLSWLLSWATLCHLTMLLAGTSVGSGQQHGVKKCIFTCNKMTSEIRLHRLVRYQRNQESCDKPAIIFETKGHRNFCADPKERWVQEAMEHLDRQAAVTTQNGGTFEKQIGLSEPRTAPVTRGVDRSAVSEPKATEESSSQEAQRALGTSPELLMGAAGFWGTTSLSTSKPPDAGVPAGPKKTELLNTAAVTTATSWQSSAASQPESGLWAEGKSSEGPSTQAPSTQTPSTQAPSTQTLLTRAPSTQTPSTQAPSTQTLPTQAPSTQTLPTQAPSTQTLSTQAPTVSHTAQEDSVGPEGQSVSVKRQNLMPENSLGSMEMDPISAHTEAFRGPGSMPHVSLTPVFSDGAPSREPVASGSWAPKAKEPIHATVDPQRLGIIITPVPDSQAATRRQAVGLLAFLGLLFCLGVAMFAYQSFQSCPHKLVGDVVERLHYIPRSCASNSYVLVPV</sequence>
<comment type="subcellular location">
    <subcellularLocation>
        <location evidence="1">Secreted</location>
    </subcellularLocation>
</comment>
<feature type="compositionally biased region" description="Low complexity" evidence="9">
    <location>
        <begin position="311"/>
        <end position="320"/>
    </location>
</feature>
<dbReference type="GO" id="GO:0008009">
    <property type="term" value="F:chemokine activity"/>
    <property type="evidence" value="ECO:0000318"/>
    <property type="project" value="GO_Central"/>
</dbReference>
<dbReference type="GO" id="GO:0048020">
    <property type="term" value="F:CCR chemokine receptor binding"/>
    <property type="evidence" value="ECO:0000318"/>
    <property type="project" value="GO_Central"/>
</dbReference>
<dbReference type="Pfam" id="PF00048">
    <property type="entry name" value="IL8"/>
    <property type="match status" value="1"/>
</dbReference>
<keyword evidence="7" id="KW-1015">Disulfide bond</keyword>
<evidence type="ECO:0000256" key="2">
    <source>
        <dbReference type="ARBA" id="ARBA00010868"/>
    </source>
</evidence>
<dbReference type="GO" id="GO:0030335">
    <property type="term" value="P:positive regulation of cell migration"/>
    <property type="evidence" value="ECO:0000318"/>
    <property type="project" value="GO_Central"/>
</dbReference>
<evidence type="ECO:0000256" key="9">
    <source>
        <dbReference type="SAM" id="MobiDB-lite"/>
    </source>
</evidence>
<feature type="compositionally biased region" description="Polar residues" evidence="9">
    <location>
        <begin position="397"/>
        <end position="406"/>
    </location>
</feature>
<keyword evidence="5" id="KW-0964">Secreted</keyword>
<keyword evidence="13" id="KW-1185">Reference proteome</keyword>
<reference evidence="12" key="2">
    <citation type="submission" date="2025-08" db="UniProtKB">
        <authorList>
            <consortium name="Ensembl"/>
        </authorList>
    </citation>
    <scope>IDENTIFICATION</scope>
    <source>
        <strain evidence="12">Thoroughbred</strain>
    </source>
</reference>
<keyword evidence="10" id="KW-1133">Transmembrane helix</keyword>
<evidence type="ECO:0000256" key="10">
    <source>
        <dbReference type="SAM" id="Phobius"/>
    </source>
</evidence>
<accession>A0A3Q2HRG0</accession>
<evidence type="ECO:0000259" key="11">
    <source>
        <dbReference type="SMART" id="SM00199"/>
    </source>
</evidence>
<dbReference type="Gene3D" id="2.40.50.40">
    <property type="match status" value="1"/>
</dbReference>
<dbReference type="STRING" id="9796.ENSECAP00000037564"/>
<evidence type="ECO:0000256" key="4">
    <source>
        <dbReference type="ARBA" id="ARBA00022514"/>
    </source>
</evidence>
<reference evidence="12 13" key="1">
    <citation type="journal article" date="2009" name="Science">
        <title>Genome sequence, comparative analysis, and population genetics of the domestic horse.</title>
        <authorList>
            <consortium name="Broad Institute Genome Sequencing Platform"/>
            <consortium name="Broad Institute Whole Genome Assembly Team"/>
            <person name="Wade C.M."/>
            <person name="Giulotto E."/>
            <person name="Sigurdsson S."/>
            <person name="Zoli M."/>
            <person name="Gnerre S."/>
            <person name="Imsland F."/>
            <person name="Lear T.L."/>
            <person name="Adelson D.L."/>
            <person name="Bailey E."/>
            <person name="Bellone R.R."/>
            <person name="Bloecker H."/>
            <person name="Distl O."/>
            <person name="Edgar R.C."/>
            <person name="Garber M."/>
            <person name="Leeb T."/>
            <person name="Mauceli E."/>
            <person name="MacLeod J.N."/>
            <person name="Penedo M.C.T."/>
            <person name="Raison J.M."/>
            <person name="Sharpe T."/>
            <person name="Vogel J."/>
            <person name="Andersson L."/>
            <person name="Antczak D.F."/>
            <person name="Biagi T."/>
            <person name="Binns M.M."/>
            <person name="Chowdhary B.P."/>
            <person name="Coleman S.J."/>
            <person name="Della Valle G."/>
            <person name="Fryc S."/>
            <person name="Guerin G."/>
            <person name="Hasegawa T."/>
            <person name="Hill E.W."/>
            <person name="Jurka J."/>
            <person name="Kiialainen A."/>
            <person name="Lindgren G."/>
            <person name="Liu J."/>
            <person name="Magnani E."/>
            <person name="Mickelson J.R."/>
            <person name="Murray J."/>
            <person name="Nergadze S.G."/>
            <person name="Onofrio R."/>
            <person name="Pedroni S."/>
            <person name="Piras M.F."/>
            <person name="Raudsepp T."/>
            <person name="Rocchi M."/>
            <person name="Roeed K.H."/>
            <person name="Ryder O.A."/>
            <person name="Searle S."/>
            <person name="Skow L."/>
            <person name="Swinburne J.E."/>
            <person name="Syvaenen A.C."/>
            <person name="Tozaki T."/>
            <person name="Valberg S.J."/>
            <person name="Vaudin M."/>
            <person name="White J.R."/>
            <person name="Zody M.C."/>
            <person name="Lander E.S."/>
            <person name="Lindblad-Toh K."/>
        </authorList>
    </citation>
    <scope>NUCLEOTIDE SEQUENCE [LARGE SCALE GENOMIC DNA]</scope>
    <source>
        <strain evidence="12 13">Thoroughbred</strain>
    </source>
</reference>
<proteinExistence type="inferred from homology"/>
<keyword evidence="6" id="KW-0732">Signal</keyword>
<evidence type="ECO:0000256" key="8">
    <source>
        <dbReference type="ARBA" id="ARBA00023198"/>
    </source>
</evidence>
<gene>
    <name evidence="12" type="primary">CX3CL1</name>
</gene>
<dbReference type="InterPro" id="IPR039809">
    <property type="entry name" value="Chemokine_b/g/d"/>
</dbReference>
<keyword evidence="8" id="KW-0395">Inflammatory response</keyword>
<evidence type="ECO:0000256" key="1">
    <source>
        <dbReference type="ARBA" id="ARBA00004613"/>
    </source>
</evidence>
<organism evidence="12 13">
    <name type="scientific">Equus caballus</name>
    <name type="common">Horse</name>
    <dbReference type="NCBI Taxonomy" id="9796"/>
    <lineage>
        <taxon>Eukaryota</taxon>
        <taxon>Metazoa</taxon>
        <taxon>Chordata</taxon>
        <taxon>Craniata</taxon>
        <taxon>Vertebrata</taxon>
        <taxon>Euteleostomi</taxon>
        <taxon>Mammalia</taxon>
        <taxon>Eutheria</taxon>
        <taxon>Laurasiatheria</taxon>
        <taxon>Perissodactyla</taxon>
        <taxon>Equidae</taxon>
        <taxon>Equus</taxon>
    </lineage>
</organism>
<dbReference type="SMART" id="SM00199">
    <property type="entry name" value="SCY"/>
    <property type="match status" value="1"/>
</dbReference>
<comment type="similarity">
    <text evidence="2">Belongs to the intercrine beta (chemokine CC) family.</text>
</comment>
<dbReference type="PANTHER" id="PTHR12015:SF92">
    <property type="entry name" value="FRACTALKINE"/>
    <property type="match status" value="1"/>
</dbReference>
<protein>
    <submittedName>
        <fullName evidence="12">C-X3-C motif chemokine ligand 1</fullName>
    </submittedName>
</protein>
<evidence type="ECO:0000313" key="13">
    <source>
        <dbReference type="Proteomes" id="UP000002281"/>
    </source>
</evidence>
<dbReference type="GO" id="GO:0070098">
    <property type="term" value="P:chemokine-mediated signaling pathway"/>
    <property type="evidence" value="ECO:0000318"/>
    <property type="project" value="GO_Central"/>
</dbReference>
<feature type="region of interest" description="Disordered" evidence="9">
    <location>
        <begin position="226"/>
        <end position="263"/>
    </location>
</feature>
<feature type="region of interest" description="Disordered" evidence="9">
    <location>
        <begin position="311"/>
        <end position="423"/>
    </location>
</feature>
<dbReference type="PANTHER" id="PTHR12015">
    <property type="entry name" value="SMALL INDUCIBLE CYTOKINE A"/>
    <property type="match status" value="1"/>
</dbReference>
<dbReference type="Bgee" id="ENSECAG00000031387">
    <property type="expression patterns" value="Expressed in prefrontal cortex and 21 other cell types or tissues"/>
</dbReference>
<dbReference type="FunCoup" id="A0A3Q2HRG0">
    <property type="interactions" value="233"/>
</dbReference>
<dbReference type="InParanoid" id="A0A3Q2HRG0"/>
<dbReference type="Proteomes" id="UP000002281">
    <property type="component" value="Chromosome 3"/>
</dbReference>
<evidence type="ECO:0000256" key="6">
    <source>
        <dbReference type="ARBA" id="ARBA00022729"/>
    </source>
</evidence>
<feature type="domain" description="Chemokine interleukin-8-like" evidence="11">
    <location>
        <begin position="149"/>
        <end position="209"/>
    </location>
</feature>
<evidence type="ECO:0000256" key="5">
    <source>
        <dbReference type="ARBA" id="ARBA00022525"/>
    </source>
</evidence>
<dbReference type="PaxDb" id="9796-ENSECAP00000037564"/>
<reference evidence="12" key="3">
    <citation type="submission" date="2025-09" db="UniProtKB">
        <authorList>
            <consortium name="Ensembl"/>
        </authorList>
    </citation>
    <scope>IDENTIFICATION</scope>
    <source>
        <strain evidence="12">Thoroughbred</strain>
    </source>
</reference>
<evidence type="ECO:0000256" key="3">
    <source>
        <dbReference type="ARBA" id="ARBA00022500"/>
    </source>
</evidence>
<feature type="compositionally biased region" description="Low complexity" evidence="9">
    <location>
        <begin position="336"/>
        <end position="396"/>
    </location>
</feature>